<evidence type="ECO:0000313" key="6">
    <source>
        <dbReference type="EMBL" id="SOD93547.1"/>
    </source>
</evidence>
<dbReference type="OrthoDB" id="9816431at2"/>
<dbReference type="GO" id="GO:0003700">
    <property type="term" value="F:DNA-binding transcription factor activity"/>
    <property type="evidence" value="ECO:0007669"/>
    <property type="project" value="TreeGrafter"/>
</dbReference>
<reference evidence="6 7" key="1">
    <citation type="submission" date="2017-09" db="EMBL/GenBank/DDBJ databases">
        <authorList>
            <person name="Ehlers B."/>
            <person name="Leendertz F.H."/>
        </authorList>
    </citation>
    <scope>NUCLEOTIDE SEQUENCE [LARGE SCALE GENOMIC DNA]</scope>
    <source>
        <strain evidence="6 7">USBA 140</strain>
    </source>
</reference>
<evidence type="ECO:0000259" key="5">
    <source>
        <dbReference type="PROSITE" id="PS50977"/>
    </source>
</evidence>
<keyword evidence="2 4" id="KW-0238">DNA-binding</keyword>
<protein>
    <submittedName>
        <fullName evidence="6">Transcriptional regulator, TetR family</fullName>
    </submittedName>
</protein>
<dbReference type="Gene3D" id="1.10.357.10">
    <property type="entry name" value="Tetracycline Repressor, domain 2"/>
    <property type="match status" value="1"/>
</dbReference>
<dbReference type="PRINTS" id="PR00455">
    <property type="entry name" value="HTHTETR"/>
</dbReference>
<keyword evidence="1" id="KW-0805">Transcription regulation</keyword>
<dbReference type="InterPro" id="IPR039536">
    <property type="entry name" value="TetR_C_Proteobacteria"/>
</dbReference>
<proteinExistence type="predicted"/>
<dbReference type="AlphaFoldDB" id="A0A286GDG1"/>
<evidence type="ECO:0000313" key="7">
    <source>
        <dbReference type="Proteomes" id="UP000219621"/>
    </source>
</evidence>
<organism evidence="6 7">
    <name type="scientific">Caenispirillum bisanense</name>
    <dbReference type="NCBI Taxonomy" id="414052"/>
    <lineage>
        <taxon>Bacteria</taxon>
        <taxon>Pseudomonadati</taxon>
        <taxon>Pseudomonadota</taxon>
        <taxon>Alphaproteobacteria</taxon>
        <taxon>Rhodospirillales</taxon>
        <taxon>Novispirillaceae</taxon>
        <taxon>Caenispirillum</taxon>
    </lineage>
</organism>
<feature type="DNA-binding region" description="H-T-H motif" evidence="4">
    <location>
        <begin position="51"/>
        <end position="70"/>
    </location>
</feature>
<dbReference type="GO" id="GO:0000976">
    <property type="term" value="F:transcription cis-regulatory region binding"/>
    <property type="evidence" value="ECO:0007669"/>
    <property type="project" value="TreeGrafter"/>
</dbReference>
<dbReference type="SUPFAM" id="SSF46689">
    <property type="entry name" value="Homeodomain-like"/>
    <property type="match status" value="1"/>
</dbReference>
<dbReference type="PANTHER" id="PTHR30055:SF146">
    <property type="entry name" value="HTH-TYPE TRANSCRIPTIONAL DUAL REGULATOR CECR"/>
    <property type="match status" value="1"/>
</dbReference>
<feature type="domain" description="HTH tetR-type" evidence="5">
    <location>
        <begin position="28"/>
        <end position="88"/>
    </location>
</feature>
<dbReference type="SUPFAM" id="SSF48498">
    <property type="entry name" value="Tetracyclin repressor-like, C-terminal domain"/>
    <property type="match status" value="1"/>
</dbReference>
<dbReference type="InterPro" id="IPR009057">
    <property type="entry name" value="Homeodomain-like_sf"/>
</dbReference>
<dbReference type="InterPro" id="IPR036271">
    <property type="entry name" value="Tet_transcr_reg_TetR-rel_C_sf"/>
</dbReference>
<evidence type="ECO:0000256" key="3">
    <source>
        <dbReference type="ARBA" id="ARBA00023163"/>
    </source>
</evidence>
<dbReference type="InterPro" id="IPR050109">
    <property type="entry name" value="HTH-type_TetR-like_transc_reg"/>
</dbReference>
<keyword evidence="7" id="KW-1185">Reference proteome</keyword>
<dbReference type="EMBL" id="OCNJ01000003">
    <property type="protein sequence ID" value="SOD93547.1"/>
    <property type="molecule type" value="Genomic_DNA"/>
</dbReference>
<dbReference type="Proteomes" id="UP000219621">
    <property type="component" value="Unassembled WGS sequence"/>
</dbReference>
<dbReference type="FunFam" id="1.10.10.60:FF:000141">
    <property type="entry name" value="TetR family transcriptional regulator"/>
    <property type="match status" value="1"/>
</dbReference>
<evidence type="ECO:0000256" key="4">
    <source>
        <dbReference type="PROSITE-ProRule" id="PRU00335"/>
    </source>
</evidence>
<dbReference type="Pfam" id="PF14246">
    <property type="entry name" value="TetR_C_7"/>
    <property type="match status" value="1"/>
</dbReference>
<dbReference type="PANTHER" id="PTHR30055">
    <property type="entry name" value="HTH-TYPE TRANSCRIPTIONAL REGULATOR RUTR"/>
    <property type="match status" value="1"/>
</dbReference>
<sequence length="218" mass="24071">MRLVKCGVTCYVRGMAENRSSSTRPLDPQKRLAILEAAQKVFLSQGFAGATMDHVAAEAGVGKMTVYRHFGSKDALFEAMLHEVCAGRFPHAPLPESATLHDELHALGTAFVELVTDPNRLATYRAAIGEAERFPAFARLFYEGAVMLVVDHVAGRFHAHAPHLSDVEVRRLAGMFLQMVQGPTLLRLMLGMPPQPWNDDFAAQIEMAVDFVEPRLRS</sequence>
<accession>A0A286GDG1</accession>
<evidence type="ECO:0000256" key="1">
    <source>
        <dbReference type="ARBA" id="ARBA00023015"/>
    </source>
</evidence>
<dbReference type="PROSITE" id="PS50977">
    <property type="entry name" value="HTH_TETR_2"/>
    <property type="match status" value="1"/>
</dbReference>
<gene>
    <name evidence="6" type="ORF">SAMN05421508_103106</name>
</gene>
<keyword evidence="3" id="KW-0804">Transcription</keyword>
<name>A0A286GDG1_9PROT</name>
<dbReference type="Pfam" id="PF00440">
    <property type="entry name" value="TetR_N"/>
    <property type="match status" value="1"/>
</dbReference>
<dbReference type="InterPro" id="IPR001647">
    <property type="entry name" value="HTH_TetR"/>
</dbReference>
<evidence type="ECO:0000256" key="2">
    <source>
        <dbReference type="ARBA" id="ARBA00023125"/>
    </source>
</evidence>